<sequence>MNDTVSCDNATTVEEGKTVVGSVVLFVAGVVGNVIALGILYKHKRQSKRTSVFYVLVTGLVGTDLSGKCLISPVVFASYARNLTLKALSQDHDLCAYSSISMSFFGLCSTALLLTMALECWLSISHPFFYQEHITKRRVVMVFPVVYASCLLFSLLPVLVMGSYKQYCPGTWCFIHMTPEKESARFYSVLYATLLGVLIVAVLVCNLSVGVNLAKMFRRQRRRSTTTLSFGAGHKHLAHSEELDHLVLLVLMTVLFVVCSAPLTVRAYIGAFAPDNKDSEDLVALRLASVNSIVNPWVFIIFRTSVVRKLVSVCCNYFSNANTDSVPELKSNI</sequence>
<organism evidence="13 14">
    <name type="scientific">Callorhinchus milii</name>
    <name type="common">Ghost shark</name>
    <dbReference type="NCBI Taxonomy" id="7868"/>
    <lineage>
        <taxon>Eukaryota</taxon>
        <taxon>Metazoa</taxon>
        <taxon>Chordata</taxon>
        <taxon>Craniata</taxon>
        <taxon>Vertebrata</taxon>
        <taxon>Chondrichthyes</taxon>
        <taxon>Holocephali</taxon>
        <taxon>Chimaeriformes</taxon>
        <taxon>Callorhinchidae</taxon>
        <taxon>Callorhinchus</taxon>
    </lineage>
</organism>
<dbReference type="AlphaFoldDB" id="A0A4W3ID46"/>
<dbReference type="PANTHER" id="PTHR11866:SF14">
    <property type="entry name" value="PROSTAGLANDIN D2 RECEPTOR"/>
    <property type="match status" value="1"/>
</dbReference>
<dbReference type="FunCoup" id="A0A4W3ID46">
    <property type="interactions" value="4"/>
</dbReference>
<dbReference type="InParanoid" id="A0A4W3ID46"/>
<evidence type="ECO:0000313" key="14">
    <source>
        <dbReference type="Proteomes" id="UP000314986"/>
    </source>
</evidence>
<evidence type="ECO:0000256" key="7">
    <source>
        <dbReference type="ARBA" id="ARBA00023157"/>
    </source>
</evidence>
<feature type="transmembrane region" description="Helical" evidence="11">
    <location>
        <begin position="246"/>
        <end position="271"/>
    </location>
</feature>
<keyword evidence="6 11" id="KW-0472">Membrane</keyword>
<dbReference type="RefSeq" id="XP_007886363.1">
    <property type="nucleotide sequence ID" value="XM_007888172.2"/>
</dbReference>
<evidence type="ECO:0000259" key="12">
    <source>
        <dbReference type="PROSITE" id="PS50262"/>
    </source>
</evidence>
<dbReference type="GO" id="GO:0005886">
    <property type="term" value="C:plasma membrane"/>
    <property type="evidence" value="ECO:0007669"/>
    <property type="project" value="UniProtKB-SubCell"/>
</dbReference>
<dbReference type="InterPro" id="IPR017452">
    <property type="entry name" value="GPCR_Rhodpsn_7TM"/>
</dbReference>
<dbReference type="InterPro" id="IPR000276">
    <property type="entry name" value="GPCR_Rhodpsn"/>
</dbReference>
<accession>A0A4W3ID46</accession>
<evidence type="ECO:0000256" key="6">
    <source>
        <dbReference type="ARBA" id="ARBA00023136"/>
    </source>
</evidence>
<dbReference type="PANTHER" id="PTHR11866">
    <property type="entry name" value="G-PROTEIN COUPLED RECEPTOR FAMILY 1 MEMBER"/>
    <property type="match status" value="1"/>
</dbReference>
<dbReference type="PRINTS" id="PR00856">
    <property type="entry name" value="PRSTNOIDIPR"/>
</dbReference>
<dbReference type="PROSITE" id="PS50262">
    <property type="entry name" value="G_PROTEIN_RECEP_F1_2"/>
    <property type="match status" value="1"/>
</dbReference>
<proteinExistence type="predicted"/>
<evidence type="ECO:0000256" key="10">
    <source>
        <dbReference type="ARBA" id="ARBA00023224"/>
    </source>
</evidence>
<name>A0A4W3ID46_CALMI</name>
<dbReference type="OMA" id="ASAMIIC"/>
<reference evidence="14" key="2">
    <citation type="journal article" date="2007" name="PLoS Biol.">
        <title>Survey sequencing and comparative analysis of the elephant shark (Callorhinchus milii) genome.</title>
        <authorList>
            <person name="Venkatesh B."/>
            <person name="Kirkness E.F."/>
            <person name="Loh Y.H."/>
            <person name="Halpern A.L."/>
            <person name="Lee A.P."/>
            <person name="Johnson J."/>
            <person name="Dandona N."/>
            <person name="Viswanathan L.D."/>
            <person name="Tay A."/>
            <person name="Venter J.C."/>
            <person name="Strausberg R.L."/>
            <person name="Brenner S."/>
        </authorList>
    </citation>
    <scope>NUCLEOTIDE SEQUENCE [LARGE SCALE GENOMIC DNA]</scope>
</reference>
<dbReference type="OrthoDB" id="5959154at2759"/>
<protein>
    <submittedName>
        <fullName evidence="13">Prostaglandin D2 receptor</fullName>
    </submittedName>
</protein>
<dbReference type="GeneTree" id="ENSGT01050000244902"/>
<feature type="domain" description="G-protein coupled receptors family 1 profile" evidence="12">
    <location>
        <begin position="32"/>
        <end position="299"/>
    </location>
</feature>
<dbReference type="GO" id="GO:0007204">
    <property type="term" value="P:positive regulation of cytosolic calcium ion concentration"/>
    <property type="evidence" value="ECO:0007669"/>
    <property type="project" value="TreeGrafter"/>
</dbReference>
<dbReference type="Pfam" id="PF00001">
    <property type="entry name" value="7tm_1"/>
    <property type="match status" value="1"/>
</dbReference>
<keyword evidence="10" id="KW-0807">Transducer</keyword>
<keyword evidence="8" id="KW-0675">Receptor</keyword>
<reference evidence="14" key="1">
    <citation type="journal article" date="2006" name="Science">
        <title>Ancient noncoding elements conserved in the human genome.</title>
        <authorList>
            <person name="Venkatesh B."/>
            <person name="Kirkness E.F."/>
            <person name="Loh Y.H."/>
            <person name="Halpern A.L."/>
            <person name="Lee A.P."/>
            <person name="Johnson J."/>
            <person name="Dandona N."/>
            <person name="Viswanathan L.D."/>
            <person name="Tay A."/>
            <person name="Venter J.C."/>
            <person name="Strausberg R.L."/>
            <person name="Brenner S."/>
        </authorList>
    </citation>
    <scope>NUCLEOTIDE SEQUENCE [LARGE SCALE GENOMIC DNA]</scope>
</reference>
<feature type="transmembrane region" description="Helical" evidence="11">
    <location>
        <begin position="189"/>
        <end position="214"/>
    </location>
</feature>
<dbReference type="FunFam" id="1.20.1070.10:FF:000175">
    <property type="entry name" value="Prostaglandin D2 receptor"/>
    <property type="match status" value="1"/>
</dbReference>
<dbReference type="InterPro" id="IPR008365">
    <property type="entry name" value="Prostanoid_rcpt"/>
</dbReference>
<dbReference type="KEGG" id="cmk:103175256"/>
<reference evidence="14" key="3">
    <citation type="journal article" date="2014" name="Nature">
        <title>Elephant shark genome provides unique insights into gnathostome evolution.</title>
        <authorList>
            <consortium name="International Elephant Shark Genome Sequencing Consortium"/>
            <person name="Venkatesh B."/>
            <person name="Lee A.P."/>
            <person name="Ravi V."/>
            <person name="Maurya A.K."/>
            <person name="Lian M.M."/>
            <person name="Swann J.B."/>
            <person name="Ohta Y."/>
            <person name="Flajnik M.F."/>
            <person name="Sutoh Y."/>
            <person name="Kasahara M."/>
            <person name="Hoon S."/>
            <person name="Gangu V."/>
            <person name="Roy S.W."/>
            <person name="Irimia M."/>
            <person name="Korzh V."/>
            <person name="Kondrychyn I."/>
            <person name="Lim Z.W."/>
            <person name="Tay B.H."/>
            <person name="Tohari S."/>
            <person name="Kong K.W."/>
            <person name="Ho S."/>
            <person name="Lorente-Galdos B."/>
            <person name="Quilez J."/>
            <person name="Marques-Bonet T."/>
            <person name="Raney B.J."/>
            <person name="Ingham P.W."/>
            <person name="Tay A."/>
            <person name="Hillier L.W."/>
            <person name="Minx P."/>
            <person name="Boehm T."/>
            <person name="Wilson R.K."/>
            <person name="Brenner S."/>
            <person name="Warren W.C."/>
        </authorList>
    </citation>
    <scope>NUCLEOTIDE SEQUENCE [LARGE SCALE GENOMIC DNA]</scope>
</reference>
<dbReference type="GO" id="GO:0004956">
    <property type="term" value="F:prostaglandin D receptor activity"/>
    <property type="evidence" value="ECO:0007669"/>
    <property type="project" value="TreeGrafter"/>
</dbReference>
<keyword evidence="5" id="KW-0297">G-protein coupled receptor</keyword>
<dbReference type="SUPFAM" id="SSF81321">
    <property type="entry name" value="Family A G protein-coupled receptor-like"/>
    <property type="match status" value="1"/>
</dbReference>
<dbReference type="GeneID" id="103175256"/>
<keyword evidence="14" id="KW-1185">Reference proteome</keyword>
<feature type="transmembrane region" description="Helical" evidence="11">
    <location>
        <begin position="139"/>
        <end position="160"/>
    </location>
</feature>
<dbReference type="Ensembl" id="ENSCMIT00000025830.1">
    <property type="protein sequence ID" value="ENSCMIP00000025411.1"/>
    <property type="gene ID" value="ENSCMIG00000011180.1"/>
</dbReference>
<evidence type="ECO:0000256" key="2">
    <source>
        <dbReference type="ARBA" id="ARBA00022475"/>
    </source>
</evidence>
<evidence type="ECO:0000256" key="3">
    <source>
        <dbReference type="ARBA" id="ARBA00022692"/>
    </source>
</evidence>
<evidence type="ECO:0000256" key="5">
    <source>
        <dbReference type="ARBA" id="ARBA00023040"/>
    </source>
</evidence>
<keyword evidence="2" id="KW-1003">Cell membrane</keyword>
<dbReference type="Gene3D" id="1.20.1070.10">
    <property type="entry name" value="Rhodopsin 7-helix transmembrane proteins"/>
    <property type="match status" value="1"/>
</dbReference>
<feature type="transmembrane region" description="Helical" evidence="11">
    <location>
        <begin position="20"/>
        <end position="41"/>
    </location>
</feature>
<evidence type="ECO:0000256" key="9">
    <source>
        <dbReference type="ARBA" id="ARBA00023180"/>
    </source>
</evidence>
<keyword evidence="4 11" id="KW-1133">Transmembrane helix</keyword>
<keyword evidence="7" id="KW-1015">Disulfide bond</keyword>
<dbReference type="InterPro" id="IPR000370">
    <property type="entry name" value="Prostglndn_IP_rcpt"/>
</dbReference>
<evidence type="ECO:0000256" key="11">
    <source>
        <dbReference type="SAM" id="Phobius"/>
    </source>
</evidence>
<dbReference type="GO" id="GO:0006954">
    <property type="term" value="P:inflammatory response"/>
    <property type="evidence" value="ECO:0007669"/>
    <property type="project" value="TreeGrafter"/>
</dbReference>
<keyword evidence="3 11" id="KW-0812">Transmembrane</keyword>
<comment type="subcellular location">
    <subcellularLocation>
        <location evidence="1">Cell membrane</location>
        <topology evidence="1">Multi-pass membrane protein</topology>
    </subcellularLocation>
</comment>
<feature type="transmembrane region" description="Helical" evidence="11">
    <location>
        <begin position="96"/>
        <end position="118"/>
    </location>
</feature>
<evidence type="ECO:0000256" key="8">
    <source>
        <dbReference type="ARBA" id="ARBA00023170"/>
    </source>
</evidence>
<feature type="transmembrane region" description="Helical" evidence="11">
    <location>
        <begin position="53"/>
        <end position="76"/>
    </location>
</feature>
<feature type="transmembrane region" description="Helical" evidence="11">
    <location>
        <begin position="283"/>
        <end position="302"/>
    </location>
</feature>
<dbReference type="Proteomes" id="UP000314986">
    <property type="component" value="Unassembled WGS sequence"/>
</dbReference>
<evidence type="ECO:0000313" key="13">
    <source>
        <dbReference type="Ensembl" id="ENSCMIP00000025411.1"/>
    </source>
</evidence>
<dbReference type="PRINTS" id="PR01788">
    <property type="entry name" value="PROSTANOIDR"/>
</dbReference>
<reference evidence="13" key="5">
    <citation type="submission" date="2025-09" db="UniProtKB">
        <authorList>
            <consortium name="Ensembl"/>
        </authorList>
    </citation>
    <scope>IDENTIFICATION</scope>
</reference>
<evidence type="ECO:0000256" key="1">
    <source>
        <dbReference type="ARBA" id="ARBA00004651"/>
    </source>
</evidence>
<gene>
    <name evidence="13" type="primary">LOC103175256</name>
</gene>
<evidence type="ECO:0000256" key="4">
    <source>
        <dbReference type="ARBA" id="ARBA00022989"/>
    </source>
</evidence>
<keyword evidence="9" id="KW-0325">Glycoprotein</keyword>
<reference evidence="13" key="4">
    <citation type="submission" date="2025-08" db="UniProtKB">
        <authorList>
            <consortium name="Ensembl"/>
        </authorList>
    </citation>
    <scope>IDENTIFICATION</scope>
</reference>